<dbReference type="AlphaFoldDB" id="A0A2T2NTE9"/>
<evidence type="ECO:0000313" key="3">
    <source>
        <dbReference type="Proteomes" id="UP000240883"/>
    </source>
</evidence>
<gene>
    <name evidence="2" type="ORF">BS50DRAFT_674944</name>
</gene>
<feature type="chain" id="PRO_5015729264" evidence="1">
    <location>
        <begin position="26"/>
        <end position="311"/>
    </location>
</feature>
<dbReference type="Proteomes" id="UP000240883">
    <property type="component" value="Unassembled WGS sequence"/>
</dbReference>
<sequence>MALITSLASVPVIFAPLLFSHSASADVLGCQQVPCPVDSSNRTQCKLGDDEIGNVGIVNVSTIVDLNPFTWTIASVPNTTAELGYDQKYFLGTPKSTNLTGITGCAIFFDYLADPVGNEDLLRQNAVTCPDVLSDQCISDLTSQVEKTAEDKKGEDNDAEFCNKLLDKVVKTPPASCSEYGGSPWEHMAVRPLTGPTAANKTVEGECHPTTGKDYNLFEIITRTPAKIQDYKAEDEQVAVWQRPVVPIMTVFREGEDIEANLACVKPIMDTTNYVSNSTGEGDEDESGAAGIPSPSILYMAFAGIALFSMI</sequence>
<feature type="signal peptide" evidence="1">
    <location>
        <begin position="1"/>
        <end position="25"/>
    </location>
</feature>
<accession>A0A2T2NTE9</accession>
<evidence type="ECO:0000256" key="1">
    <source>
        <dbReference type="SAM" id="SignalP"/>
    </source>
</evidence>
<dbReference type="STRING" id="1448308.A0A2T2NTE9"/>
<reference evidence="2 3" key="1">
    <citation type="journal article" date="2018" name="Front. Microbiol.">
        <title>Genome-Wide Analysis of Corynespora cassiicola Leaf Fall Disease Putative Effectors.</title>
        <authorList>
            <person name="Lopez D."/>
            <person name="Ribeiro S."/>
            <person name="Label P."/>
            <person name="Fumanal B."/>
            <person name="Venisse J.S."/>
            <person name="Kohler A."/>
            <person name="de Oliveira R.R."/>
            <person name="Labutti K."/>
            <person name="Lipzen A."/>
            <person name="Lail K."/>
            <person name="Bauer D."/>
            <person name="Ohm R.A."/>
            <person name="Barry K.W."/>
            <person name="Spatafora J."/>
            <person name="Grigoriev I.V."/>
            <person name="Martin F.M."/>
            <person name="Pujade-Renaud V."/>
        </authorList>
    </citation>
    <scope>NUCLEOTIDE SEQUENCE [LARGE SCALE GENOMIC DNA]</scope>
    <source>
        <strain evidence="2 3">Philippines</strain>
    </source>
</reference>
<protein>
    <submittedName>
        <fullName evidence="2">Uncharacterized protein</fullName>
    </submittedName>
</protein>
<keyword evidence="1" id="KW-0732">Signal</keyword>
<organism evidence="2 3">
    <name type="scientific">Corynespora cassiicola Philippines</name>
    <dbReference type="NCBI Taxonomy" id="1448308"/>
    <lineage>
        <taxon>Eukaryota</taxon>
        <taxon>Fungi</taxon>
        <taxon>Dikarya</taxon>
        <taxon>Ascomycota</taxon>
        <taxon>Pezizomycotina</taxon>
        <taxon>Dothideomycetes</taxon>
        <taxon>Pleosporomycetidae</taxon>
        <taxon>Pleosporales</taxon>
        <taxon>Corynesporascaceae</taxon>
        <taxon>Corynespora</taxon>
    </lineage>
</organism>
<dbReference type="EMBL" id="KZ678133">
    <property type="protein sequence ID" value="PSN68556.1"/>
    <property type="molecule type" value="Genomic_DNA"/>
</dbReference>
<name>A0A2T2NTE9_CORCC</name>
<proteinExistence type="predicted"/>
<evidence type="ECO:0000313" key="2">
    <source>
        <dbReference type="EMBL" id="PSN68556.1"/>
    </source>
</evidence>
<dbReference type="OrthoDB" id="4154404at2759"/>
<keyword evidence="3" id="KW-1185">Reference proteome</keyword>